<organism evidence="2 3">
    <name type="scientific">Nylanderia fulva</name>
    <dbReference type="NCBI Taxonomy" id="613905"/>
    <lineage>
        <taxon>Eukaryota</taxon>
        <taxon>Metazoa</taxon>
        <taxon>Ecdysozoa</taxon>
        <taxon>Arthropoda</taxon>
        <taxon>Hexapoda</taxon>
        <taxon>Insecta</taxon>
        <taxon>Pterygota</taxon>
        <taxon>Neoptera</taxon>
        <taxon>Endopterygota</taxon>
        <taxon>Hymenoptera</taxon>
        <taxon>Apocrita</taxon>
        <taxon>Aculeata</taxon>
        <taxon>Formicoidea</taxon>
        <taxon>Formicidae</taxon>
        <taxon>Formicinae</taxon>
        <taxon>Nylanderia</taxon>
    </lineage>
</organism>
<dbReference type="EMBL" id="SGBU01000011">
    <property type="protein sequence ID" value="KAF3054629.1"/>
    <property type="molecule type" value="Genomic_DNA"/>
</dbReference>
<keyword evidence="3" id="KW-1185">Reference proteome</keyword>
<feature type="non-terminal residue" evidence="2">
    <location>
        <position position="1"/>
    </location>
</feature>
<accession>A0A6G1LS62</accession>
<keyword evidence="1" id="KW-0812">Transmembrane</keyword>
<protein>
    <submittedName>
        <fullName evidence="2">Odorant receptor 404</fullName>
    </submittedName>
</protein>
<dbReference type="AlphaFoldDB" id="A0A6G1LS62"/>
<keyword evidence="1" id="KW-1133">Transmembrane helix</keyword>
<reference evidence="2 3" key="1">
    <citation type="submission" date="2019-08" db="EMBL/GenBank/DDBJ databases">
        <title>High quality draft denovo assembly of Nylanderia fulva.</title>
        <authorList>
            <person name="Vargo E.L."/>
            <person name="Tarone A.M."/>
            <person name="Konganti K.R."/>
        </authorList>
    </citation>
    <scope>NUCLEOTIDE SEQUENCE [LARGE SCALE GENOMIC DNA]</scope>
    <source>
        <strain evidence="2">TAMU-Nful-2015</strain>
        <tissue evidence="2">Whole body</tissue>
    </source>
</reference>
<keyword evidence="1" id="KW-0472">Membrane</keyword>
<dbReference type="Proteomes" id="UP000479987">
    <property type="component" value="Unassembled WGS sequence"/>
</dbReference>
<keyword evidence="2" id="KW-0675">Receptor</keyword>
<proteinExistence type="predicted"/>
<evidence type="ECO:0000313" key="3">
    <source>
        <dbReference type="Proteomes" id="UP000479987"/>
    </source>
</evidence>
<name>A0A6G1LS62_9HYME</name>
<evidence type="ECO:0000256" key="1">
    <source>
        <dbReference type="SAM" id="Phobius"/>
    </source>
</evidence>
<feature type="transmembrane region" description="Helical" evidence="1">
    <location>
        <begin position="177"/>
        <end position="197"/>
    </location>
</feature>
<comment type="caution">
    <text evidence="2">The sequence shown here is derived from an EMBL/GenBank/DDBJ whole genome shotgun (WGS) entry which is preliminary data.</text>
</comment>
<evidence type="ECO:0000313" key="2">
    <source>
        <dbReference type="EMBL" id="KAF3054629.1"/>
    </source>
</evidence>
<sequence length="216" mass="24435">LEMVCENVGDHVVAIDNLKKNFSYCPSFILMTVNPVAQQSCKERIRDPRKSFIQQLSHDSNQRKASKNVVKDEKNRIKIQKLAPSRSLNIVFFAVLCVSNDKNKIKLSFYFHETRTRILLLISILHSSPVSQSPVINLRPTFVTNRSDAVGKSAYCSNRIGSASLQIATTRSKVQSFRIIVATFHSIFVFSTFYMMVLTTIRSISTGANSTSQRIR</sequence>
<gene>
    <name evidence="2" type="primary">Or-404</name>
    <name evidence="2" type="synonym">Nful_v1.0-Or-404-NTEdH</name>
    <name evidence="2" type="ORF">NFUL_NFUL000024</name>
</gene>